<dbReference type="EMBL" id="CM015717">
    <property type="protein sequence ID" value="KAF3690812.1"/>
    <property type="molecule type" value="Genomic_DNA"/>
</dbReference>
<evidence type="ECO:0000313" key="2">
    <source>
        <dbReference type="Proteomes" id="UP000503349"/>
    </source>
</evidence>
<gene>
    <name evidence="1" type="ORF">EXN66_Car006486</name>
</gene>
<organism evidence="1 2">
    <name type="scientific">Channa argus</name>
    <name type="common">Northern snakehead</name>
    <name type="synonym">Ophicephalus argus</name>
    <dbReference type="NCBI Taxonomy" id="215402"/>
    <lineage>
        <taxon>Eukaryota</taxon>
        <taxon>Metazoa</taxon>
        <taxon>Chordata</taxon>
        <taxon>Craniata</taxon>
        <taxon>Vertebrata</taxon>
        <taxon>Euteleostomi</taxon>
        <taxon>Actinopterygii</taxon>
        <taxon>Neopterygii</taxon>
        <taxon>Teleostei</taxon>
        <taxon>Neoteleostei</taxon>
        <taxon>Acanthomorphata</taxon>
        <taxon>Anabantaria</taxon>
        <taxon>Anabantiformes</taxon>
        <taxon>Channoidei</taxon>
        <taxon>Channidae</taxon>
        <taxon>Channa</taxon>
    </lineage>
</organism>
<proteinExistence type="predicted"/>
<dbReference type="Proteomes" id="UP000503349">
    <property type="component" value="Chromosome 6"/>
</dbReference>
<reference evidence="1 2" key="1">
    <citation type="submission" date="2019-02" db="EMBL/GenBank/DDBJ databases">
        <title>Opniocepnalus argus genome.</title>
        <authorList>
            <person name="Zhou C."/>
            <person name="Xiao S."/>
        </authorList>
    </citation>
    <scope>NUCLEOTIDE SEQUENCE [LARGE SCALE GENOMIC DNA]</scope>
    <source>
        <strain evidence="1">OARG1902GOOAL</strain>
        <tissue evidence="1">Muscle</tissue>
    </source>
</reference>
<reference evidence="2" key="2">
    <citation type="submission" date="2019-02" db="EMBL/GenBank/DDBJ databases">
        <title>Opniocepnalus argus Var Kimnra genome.</title>
        <authorList>
            <person name="Zhou C."/>
            <person name="Xiao S."/>
        </authorList>
    </citation>
    <scope>NUCLEOTIDE SEQUENCE [LARGE SCALE GENOMIC DNA]</scope>
</reference>
<name>A0A6G1PKN6_CHAAH</name>
<keyword evidence="2" id="KW-1185">Reference proteome</keyword>
<protein>
    <submittedName>
        <fullName evidence="1">Uncharacterized protein</fullName>
    </submittedName>
</protein>
<evidence type="ECO:0000313" key="1">
    <source>
        <dbReference type="EMBL" id="KAF3690812.1"/>
    </source>
</evidence>
<sequence length="93" mass="10275">MDHLTPVKTALLVERQTLSACRGKCYAASQFSLPPCTSPSLLFSPFSLFLPLTNTGSLSLSSISILPLNLSQIPILFRHIHLYFSFSHIILTL</sequence>
<accession>A0A6G1PKN6</accession>
<dbReference type="AlphaFoldDB" id="A0A6G1PKN6"/>